<protein>
    <submittedName>
        <fullName evidence="4">Uncharacterized protein</fullName>
    </submittedName>
</protein>
<dbReference type="Pfam" id="PF23395">
    <property type="entry name" value="SAM_6"/>
    <property type="match status" value="1"/>
</dbReference>
<organism evidence="4 5">
    <name type="scientific">Verruconis gallopava</name>
    <dbReference type="NCBI Taxonomy" id="253628"/>
    <lineage>
        <taxon>Eukaryota</taxon>
        <taxon>Fungi</taxon>
        <taxon>Dikarya</taxon>
        <taxon>Ascomycota</taxon>
        <taxon>Pezizomycotina</taxon>
        <taxon>Dothideomycetes</taxon>
        <taxon>Pleosporomycetidae</taxon>
        <taxon>Venturiales</taxon>
        <taxon>Sympoventuriaceae</taxon>
        <taxon>Verruconis</taxon>
    </lineage>
</organism>
<proteinExistence type="predicted"/>
<evidence type="ECO:0000259" key="2">
    <source>
        <dbReference type="Pfam" id="PF23394"/>
    </source>
</evidence>
<dbReference type="HOGENOM" id="CLU_005396_1_0_1"/>
<feature type="region of interest" description="Disordered" evidence="1">
    <location>
        <begin position="696"/>
        <end position="715"/>
    </location>
</feature>
<keyword evidence="5" id="KW-1185">Reference proteome</keyword>
<dbReference type="AlphaFoldDB" id="A0A0D1YFT5"/>
<dbReference type="EMBL" id="KN847575">
    <property type="protein sequence ID" value="KIV99606.1"/>
    <property type="molecule type" value="Genomic_DNA"/>
</dbReference>
<dbReference type="Proteomes" id="UP000053259">
    <property type="component" value="Unassembled WGS sequence"/>
</dbReference>
<evidence type="ECO:0000313" key="4">
    <source>
        <dbReference type="EMBL" id="KIV99606.1"/>
    </source>
</evidence>
<dbReference type="VEuPathDB" id="FungiDB:PV09_08781"/>
<name>A0A0D1YFT5_9PEZI</name>
<dbReference type="OrthoDB" id="3647246at2759"/>
<dbReference type="GeneID" id="27316754"/>
<gene>
    <name evidence="4" type="ORF">PV09_08781</name>
</gene>
<feature type="domain" description="DUF7102" evidence="2">
    <location>
        <begin position="721"/>
        <end position="871"/>
    </location>
</feature>
<accession>A0A0D1YFT5</accession>
<feature type="domain" description="SAM-like" evidence="3">
    <location>
        <begin position="880"/>
        <end position="964"/>
    </location>
</feature>
<reference evidence="4 5" key="1">
    <citation type="submission" date="2015-01" db="EMBL/GenBank/DDBJ databases">
        <title>The Genome Sequence of Ochroconis gallopava CBS43764.</title>
        <authorList>
            <consortium name="The Broad Institute Genomics Platform"/>
            <person name="Cuomo C."/>
            <person name="de Hoog S."/>
            <person name="Gorbushina A."/>
            <person name="Stielow B."/>
            <person name="Teixiera M."/>
            <person name="Abouelleil A."/>
            <person name="Chapman S.B."/>
            <person name="Priest M."/>
            <person name="Young S.K."/>
            <person name="Wortman J."/>
            <person name="Nusbaum C."/>
            <person name="Birren B."/>
        </authorList>
    </citation>
    <scope>NUCLEOTIDE SEQUENCE [LARGE SCALE GENOMIC DNA]</scope>
    <source>
        <strain evidence="4 5">CBS 43764</strain>
    </source>
</reference>
<evidence type="ECO:0000256" key="1">
    <source>
        <dbReference type="SAM" id="MobiDB-lite"/>
    </source>
</evidence>
<dbReference type="InParanoid" id="A0A0D1YFT5"/>
<dbReference type="InterPro" id="IPR055528">
    <property type="entry name" value="DUF7102"/>
</dbReference>
<dbReference type="Pfam" id="PF23394">
    <property type="entry name" value="DUF7102"/>
    <property type="match status" value="1"/>
</dbReference>
<sequence length="977" mass="109240">MDVSRDCRFLCCSLISSKPGDALYGHASETAVTCDDGGAEAGMSALQYARSCGFSQDFLLEDPLDIFCATNPLPPLPMAQPASAGDLPEKSDVSTAFGVAINSDETFRERIMCAKEGALFLQKIVVPEDDGAHALQFEDAIEQDRSRLRAVKTELPLLTTDHEMDMTWFCGRSTRLADLRDVHLPMEDVNVQDDEGLAWPLKYRQLPQETFRIIERARLECPRDTLKYIQDLVADPNINEDLENFDIWCQPYVDRATMELVSPPLLPILSPSPAPFNSFLDTDHLQFVSDGSDFLAADIEALDRELFAHDQIVAANSRSSEHLNLQHAEHLAQIYTPLQSDIFSDDGAQLRQNCKRDELMLEPPIILSACSSCSSNTRERADLLVKQIEPVISNSPPSRLMQSISPELDASFEMLRDEFVATVAYEAVQAAENEQLLAADCLQRVEVPTMDFKLPTPPWKVKRLSYCWEKSNMAVLEEYAEIISMLKVDTATEPNLTSWKLDRAIERQLQPFPFLSKSVDVPEERGIDDLRYLSVVMSDMSLEDVVTSDALVWKPDGLRVLRCAEYEYEEDELEAAGLDLSEEAVVDLDSLLRKRQHDFGLASNCHDQVGIEMDCALKSTLFSSKGSTQMTLAAETDVHFFEDNFTTRGRLRNFMMNMGHQSKRRRIGDSQNQALLKSPAGPTDRTDITTAHAPVPAAAQERSEMSEPFSLPPLPSNPAPRSVILSLNIIQMHRRLLRTLFQDLCPNIGYIERDFSLLQDASEADILLSPGAGLVMTTLQKIKQKPLPGQDGQLSGIMDRIARLTCRYEILIVLVSEAITPDTEMDQRDCEAIAEFAAFCSTCQAEVQIFYVPAGYDNLAAWLATSLCEYSSIGQRLQLLQEETLWEQVLRRTGLNAFAAQTVLASLKADSVSSSSGPFYSARRPAGRNNFGLGAFVRMEPEERMVLFERALCGRSVLQRVNQTLEQSWPSARTGFR</sequence>
<dbReference type="RefSeq" id="XP_016209476.1">
    <property type="nucleotide sequence ID" value="XM_016362736.1"/>
</dbReference>
<evidence type="ECO:0000313" key="5">
    <source>
        <dbReference type="Proteomes" id="UP000053259"/>
    </source>
</evidence>
<dbReference type="InterPro" id="IPR057559">
    <property type="entry name" value="SAM_6"/>
</dbReference>
<feature type="region of interest" description="Disordered" evidence="1">
    <location>
        <begin position="662"/>
        <end position="688"/>
    </location>
</feature>
<evidence type="ECO:0000259" key="3">
    <source>
        <dbReference type="Pfam" id="PF23395"/>
    </source>
</evidence>